<keyword evidence="2" id="KW-1185">Reference proteome</keyword>
<sequence>MARRITERLTFYTDGDEALAKQLEAQLADDKDARSGRIRFDSRKIERLERGPGAESEVVLTMKGGDQVTEGFLSHQPPTVPNGPFAQQLALELNQPSGEIKTTYPFQETSSRGVFAVGDCASPLKAVAMAIVSGATAAAGISFQLGPELAKAEESG</sequence>
<dbReference type="Proteomes" id="UP001586593">
    <property type="component" value="Unassembled WGS sequence"/>
</dbReference>
<protein>
    <recommendedName>
        <fullName evidence="3">FAD/NAD(P)-binding domain-containing protein</fullName>
    </recommendedName>
</protein>
<proteinExistence type="predicted"/>
<dbReference type="Gene3D" id="3.50.50.60">
    <property type="entry name" value="FAD/NAD(P)-binding domain"/>
    <property type="match status" value="2"/>
</dbReference>
<evidence type="ECO:0008006" key="3">
    <source>
        <dbReference type="Google" id="ProtNLM"/>
    </source>
</evidence>
<name>A0ABR3V246_9PEZI</name>
<reference evidence="1 2" key="1">
    <citation type="journal article" date="2024" name="Commun. Biol.">
        <title>Comparative genomic analysis of thermophilic fungi reveals convergent evolutionary adaptations and gene losses.</title>
        <authorList>
            <person name="Steindorff A.S."/>
            <person name="Aguilar-Pontes M.V."/>
            <person name="Robinson A.J."/>
            <person name="Andreopoulos B."/>
            <person name="LaButti K."/>
            <person name="Kuo A."/>
            <person name="Mondo S."/>
            <person name="Riley R."/>
            <person name="Otillar R."/>
            <person name="Haridas S."/>
            <person name="Lipzen A."/>
            <person name="Grimwood J."/>
            <person name="Schmutz J."/>
            <person name="Clum A."/>
            <person name="Reid I.D."/>
            <person name="Moisan M.C."/>
            <person name="Butler G."/>
            <person name="Nguyen T.T.M."/>
            <person name="Dewar K."/>
            <person name="Conant G."/>
            <person name="Drula E."/>
            <person name="Henrissat B."/>
            <person name="Hansel C."/>
            <person name="Singer S."/>
            <person name="Hutchinson M.I."/>
            <person name="de Vries R.P."/>
            <person name="Natvig D.O."/>
            <person name="Powell A.J."/>
            <person name="Tsang A."/>
            <person name="Grigoriev I.V."/>
        </authorList>
    </citation>
    <scope>NUCLEOTIDE SEQUENCE [LARGE SCALE GENOMIC DNA]</scope>
    <source>
        <strain evidence="1 2">ATCC 24622</strain>
    </source>
</reference>
<dbReference type="InterPro" id="IPR036188">
    <property type="entry name" value="FAD/NAD-bd_sf"/>
</dbReference>
<organism evidence="1 2">
    <name type="scientific">Phialemonium thermophilum</name>
    <dbReference type="NCBI Taxonomy" id="223376"/>
    <lineage>
        <taxon>Eukaryota</taxon>
        <taxon>Fungi</taxon>
        <taxon>Dikarya</taxon>
        <taxon>Ascomycota</taxon>
        <taxon>Pezizomycotina</taxon>
        <taxon>Sordariomycetes</taxon>
        <taxon>Sordariomycetidae</taxon>
        <taxon>Cephalothecales</taxon>
        <taxon>Cephalothecaceae</taxon>
        <taxon>Phialemonium</taxon>
    </lineage>
</organism>
<dbReference type="EMBL" id="JAZHXJ010003132">
    <property type="protein sequence ID" value="KAL1835471.1"/>
    <property type="molecule type" value="Genomic_DNA"/>
</dbReference>
<evidence type="ECO:0000313" key="2">
    <source>
        <dbReference type="Proteomes" id="UP001586593"/>
    </source>
</evidence>
<dbReference type="SUPFAM" id="SSF51905">
    <property type="entry name" value="FAD/NAD(P)-binding domain"/>
    <property type="match status" value="1"/>
</dbReference>
<accession>A0ABR3V246</accession>
<comment type="caution">
    <text evidence="1">The sequence shown here is derived from an EMBL/GenBank/DDBJ whole genome shotgun (WGS) entry which is preliminary data.</text>
</comment>
<evidence type="ECO:0000313" key="1">
    <source>
        <dbReference type="EMBL" id="KAL1835471.1"/>
    </source>
</evidence>
<gene>
    <name evidence="1" type="ORF">VTK73DRAFT_5624</name>
</gene>